<keyword evidence="4" id="KW-0410">Iron transport</keyword>
<dbReference type="Pfam" id="PF07715">
    <property type="entry name" value="Plug"/>
    <property type="match status" value="1"/>
</dbReference>
<dbReference type="Pfam" id="PF14905">
    <property type="entry name" value="OMP_b-brl_3"/>
    <property type="match status" value="1"/>
</dbReference>
<sequence length="700" mass="79389">MKGLFFLGLTVGSFAFLQAQNTDSLKIREIEAVNFTKRLPVAKEIINVAKDLDSKNLGQDLPILLKNQTSIISTSDAGNGVGYTGFRIRGVAGSAINVMMNGVPYNDSESQGTFFVNVPDLTSSASQILIQRGVGTSNNGSAAFGASINVLSKDPDEKFYFKTDDSYGSFDTYKYSAEIGSGKFWGNRLSVMGRYTHINSDGYIDRASSRLDSYNFTALYEEGNTRIRLMAFGGKEKTYQAWNGIDKETWETNPKFNYSGAIYDDGGNISGFYNNETDNYRQNHYQLLWEQKFSDKWNLETTLHYTKGKGYYENYKQGDPFARYNLADVNGEEYSDFIRKKWLNNDFYGVVSTLYGKFNNLDLNFGAVANQYYGRHYGNVTGVFFPEIDEHEYYRSRSVKNEVSGFAKALVRVQNFEFFGDLQLRNVDYNTKIITAGDDEGANLDKNWLFFNPKVGANYKIGNGKVFVSYAHAHREPNRDDLLANNDVKAEKLHDFEAGIEKQFGIVSFTANLYYMYYVNQLVLNGELNNVGAFIRTNSGKSYRSGIELGALAKLSKQFELTGNVSFSNNRNLDFKIENETSTKDLGNTQISFSPNIIANLGLRFNPTKNFQFVIQNQYVGKQYLDNTETQDLQLKDYFLTDFNAQYQFKIKNNDIALKLLVNNIFNKKYVNNGAVYDGSPYYFSQAGTNFMFGISWKIQ</sequence>
<evidence type="ECO:0000256" key="9">
    <source>
        <dbReference type="ARBA" id="ARBA00023136"/>
    </source>
</evidence>
<keyword evidence="6" id="KW-0732">Signal</keyword>
<accession>A0ABP9MNJ8</accession>
<dbReference type="Gene3D" id="2.40.170.20">
    <property type="entry name" value="TonB-dependent receptor, beta-barrel domain"/>
    <property type="match status" value="1"/>
</dbReference>
<keyword evidence="9 11" id="KW-0472">Membrane</keyword>
<dbReference type="InterPro" id="IPR012910">
    <property type="entry name" value="Plug_dom"/>
</dbReference>
<keyword evidence="10 11" id="KW-0998">Cell outer membrane</keyword>
<dbReference type="EMBL" id="BAABHX010000007">
    <property type="protein sequence ID" value="GAA5099430.1"/>
    <property type="molecule type" value="Genomic_DNA"/>
</dbReference>
<evidence type="ECO:0000256" key="3">
    <source>
        <dbReference type="ARBA" id="ARBA00022452"/>
    </source>
</evidence>
<evidence type="ECO:0000256" key="8">
    <source>
        <dbReference type="ARBA" id="ARBA00023065"/>
    </source>
</evidence>
<dbReference type="InterPro" id="IPR037066">
    <property type="entry name" value="Plug_dom_sf"/>
</dbReference>
<gene>
    <name evidence="14" type="ORF">GCM10023210_36830</name>
</gene>
<evidence type="ECO:0000259" key="13">
    <source>
        <dbReference type="Pfam" id="PF14905"/>
    </source>
</evidence>
<name>A0ABP9MNJ8_9FLAO</name>
<comment type="caution">
    <text evidence="14">The sequence shown here is derived from an EMBL/GenBank/DDBJ whole genome shotgun (WGS) entry which is preliminary data.</text>
</comment>
<keyword evidence="14" id="KW-0675">Receptor</keyword>
<dbReference type="InterPro" id="IPR041700">
    <property type="entry name" value="OMP_b-brl_3"/>
</dbReference>
<organism evidence="14 15">
    <name type="scientific">Chryseobacterium ginsengisoli</name>
    <dbReference type="NCBI Taxonomy" id="363853"/>
    <lineage>
        <taxon>Bacteria</taxon>
        <taxon>Pseudomonadati</taxon>
        <taxon>Bacteroidota</taxon>
        <taxon>Flavobacteriia</taxon>
        <taxon>Flavobacteriales</taxon>
        <taxon>Weeksellaceae</taxon>
        <taxon>Chryseobacterium group</taxon>
        <taxon>Chryseobacterium</taxon>
    </lineage>
</organism>
<keyword evidence="15" id="KW-1185">Reference proteome</keyword>
<comment type="similarity">
    <text evidence="11">Belongs to the TonB-dependent receptor family.</text>
</comment>
<keyword evidence="3 11" id="KW-1134">Transmembrane beta strand</keyword>
<reference evidence="15" key="1">
    <citation type="journal article" date="2019" name="Int. J. Syst. Evol. Microbiol.">
        <title>The Global Catalogue of Microorganisms (GCM) 10K type strain sequencing project: providing services to taxonomists for standard genome sequencing and annotation.</title>
        <authorList>
            <consortium name="The Broad Institute Genomics Platform"/>
            <consortium name="The Broad Institute Genome Sequencing Center for Infectious Disease"/>
            <person name="Wu L."/>
            <person name="Ma J."/>
        </authorList>
    </citation>
    <scope>NUCLEOTIDE SEQUENCE [LARGE SCALE GENOMIC DNA]</scope>
    <source>
        <strain evidence="15">JCM 18019</strain>
    </source>
</reference>
<evidence type="ECO:0000256" key="6">
    <source>
        <dbReference type="ARBA" id="ARBA00022729"/>
    </source>
</evidence>
<keyword evidence="7" id="KW-0408">Iron</keyword>
<evidence type="ECO:0000256" key="7">
    <source>
        <dbReference type="ARBA" id="ARBA00023004"/>
    </source>
</evidence>
<dbReference type="InterPro" id="IPR036942">
    <property type="entry name" value="Beta-barrel_TonB_sf"/>
</dbReference>
<dbReference type="Gene3D" id="2.170.130.10">
    <property type="entry name" value="TonB-dependent receptor, plug domain"/>
    <property type="match status" value="1"/>
</dbReference>
<keyword evidence="8" id="KW-0406">Ion transport</keyword>
<evidence type="ECO:0000256" key="4">
    <source>
        <dbReference type="ARBA" id="ARBA00022496"/>
    </source>
</evidence>
<evidence type="ECO:0000313" key="14">
    <source>
        <dbReference type="EMBL" id="GAA5099430.1"/>
    </source>
</evidence>
<protein>
    <submittedName>
        <fullName evidence="14">TonB-dependent receptor</fullName>
    </submittedName>
</protein>
<dbReference type="SUPFAM" id="SSF56935">
    <property type="entry name" value="Porins"/>
    <property type="match status" value="1"/>
</dbReference>
<keyword evidence="2 11" id="KW-0813">Transport</keyword>
<evidence type="ECO:0000256" key="10">
    <source>
        <dbReference type="ARBA" id="ARBA00023237"/>
    </source>
</evidence>
<keyword evidence="5 11" id="KW-0812">Transmembrane</keyword>
<dbReference type="PROSITE" id="PS52016">
    <property type="entry name" value="TONB_DEPENDENT_REC_3"/>
    <property type="match status" value="1"/>
</dbReference>
<dbReference type="PANTHER" id="PTHR32552">
    <property type="entry name" value="FERRICHROME IRON RECEPTOR-RELATED"/>
    <property type="match status" value="1"/>
</dbReference>
<comment type="subcellular location">
    <subcellularLocation>
        <location evidence="1 11">Cell outer membrane</location>
        <topology evidence="1 11">Multi-pass membrane protein</topology>
    </subcellularLocation>
</comment>
<feature type="domain" description="Outer membrane protein beta-barrel" evidence="13">
    <location>
        <begin position="485"/>
        <end position="697"/>
    </location>
</feature>
<dbReference type="PANTHER" id="PTHR32552:SF68">
    <property type="entry name" value="FERRICHROME OUTER MEMBRANE TRANSPORTER_PHAGE RECEPTOR"/>
    <property type="match status" value="1"/>
</dbReference>
<dbReference type="RefSeq" id="WP_345207337.1">
    <property type="nucleotide sequence ID" value="NZ_BAABHX010000007.1"/>
</dbReference>
<dbReference type="InterPro" id="IPR039426">
    <property type="entry name" value="TonB-dep_rcpt-like"/>
</dbReference>
<evidence type="ECO:0000256" key="11">
    <source>
        <dbReference type="PROSITE-ProRule" id="PRU01360"/>
    </source>
</evidence>
<evidence type="ECO:0000256" key="2">
    <source>
        <dbReference type="ARBA" id="ARBA00022448"/>
    </source>
</evidence>
<proteinExistence type="inferred from homology"/>
<evidence type="ECO:0000256" key="5">
    <source>
        <dbReference type="ARBA" id="ARBA00022692"/>
    </source>
</evidence>
<dbReference type="Proteomes" id="UP001500353">
    <property type="component" value="Unassembled WGS sequence"/>
</dbReference>
<feature type="domain" description="TonB-dependent receptor plug" evidence="12">
    <location>
        <begin position="50"/>
        <end position="146"/>
    </location>
</feature>
<evidence type="ECO:0000313" key="15">
    <source>
        <dbReference type="Proteomes" id="UP001500353"/>
    </source>
</evidence>
<evidence type="ECO:0000259" key="12">
    <source>
        <dbReference type="Pfam" id="PF07715"/>
    </source>
</evidence>
<evidence type="ECO:0000256" key="1">
    <source>
        <dbReference type="ARBA" id="ARBA00004571"/>
    </source>
</evidence>